<keyword evidence="3" id="KW-1185">Reference proteome</keyword>
<dbReference type="STRING" id="54.SAMN02745121_07182"/>
<dbReference type="Proteomes" id="UP000199400">
    <property type="component" value="Unassembled WGS sequence"/>
</dbReference>
<keyword evidence="1" id="KW-0732">Signal</keyword>
<dbReference type="AlphaFoldDB" id="A0A1I2GDH7"/>
<feature type="signal peptide" evidence="1">
    <location>
        <begin position="1"/>
        <end position="28"/>
    </location>
</feature>
<evidence type="ECO:0000256" key="1">
    <source>
        <dbReference type="SAM" id="SignalP"/>
    </source>
</evidence>
<accession>A0A1I2GDH7</accession>
<name>A0A1I2GDH7_9BACT</name>
<dbReference type="EMBL" id="FOMX01000031">
    <property type="protein sequence ID" value="SFF14721.1"/>
    <property type="molecule type" value="Genomic_DNA"/>
</dbReference>
<gene>
    <name evidence="2" type="ORF">SAMN02745121_07182</name>
</gene>
<evidence type="ECO:0000313" key="3">
    <source>
        <dbReference type="Proteomes" id="UP000199400"/>
    </source>
</evidence>
<protein>
    <submittedName>
        <fullName evidence="2">Uncharacterized protein</fullName>
    </submittedName>
</protein>
<evidence type="ECO:0000313" key="2">
    <source>
        <dbReference type="EMBL" id="SFF14721.1"/>
    </source>
</evidence>
<feature type="chain" id="PRO_5011543581" evidence="1">
    <location>
        <begin position="29"/>
        <end position="458"/>
    </location>
</feature>
<organism evidence="2 3">
    <name type="scientific">Nannocystis exedens</name>
    <dbReference type="NCBI Taxonomy" id="54"/>
    <lineage>
        <taxon>Bacteria</taxon>
        <taxon>Pseudomonadati</taxon>
        <taxon>Myxococcota</taxon>
        <taxon>Polyangia</taxon>
        <taxon>Nannocystales</taxon>
        <taxon>Nannocystaceae</taxon>
        <taxon>Nannocystis</taxon>
    </lineage>
</organism>
<sequence>MLAAVSPRTLVAAASLALLALAPAPARGGESGAERLHRKGVHCMEEIERRDCAIEHFEALLEERTDRRELVTDGLLRLVKLYEKEDRPEDLKAALRRFWDAGKTDTRRGHLPYTARFLPKDFDVVFHAHIQRLMASPLAKQLDEIAEYVLTCDPHARAQLDDLRLLRKAQRKAKETGVTVQKAMSDIVAEEKKRAEAYRKRRAQAEAEGRPRRHEPVFADATCQVARALGDDTAAAWTRGAFALAHRDFRRSAAILEIPDLAAKLAAAAAAGRLVARGDDTWALTPLRYQGQEVLVRVLDGDDLVVAPPAVMTEIAANFARGKRTLPREVDRLVVGTPVDAGFFAVATEAAVQELGFGNMSKGRRGLLQLLLPRPEGLQMAGVAHEYFGFFLRMPTDTPLKAGALVEVVQRMIANQAEADSDSAEFLRLLDVTQATDKRALLLSYVLSRRQIETIVLR</sequence>
<reference evidence="3" key="1">
    <citation type="submission" date="2016-10" db="EMBL/GenBank/DDBJ databases">
        <authorList>
            <person name="Varghese N."/>
            <person name="Submissions S."/>
        </authorList>
    </citation>
    <scope>NUCLEOTIDE SEQUENCE [LARGE SCALE GENOMIC DNA]</scope>
    <source>
        <strain evidence="3">ATCC 25963</strain>
    </source>
</reference>
<proteinExistence type="predicted"/>